<keyword evidence="7" id="KW-0443">Lipid metabolism</keyword>
<evidence type="ECO:0000256" key="9">
    <source>
        <dbReference type="ARBA" id="ARBA00023160"/>
    </source>
</evidence>
<dbReference type="Proteomes" id="UP001107558">
    <property type="component" value="Chromosome 1"/>
</dbReference>
<comment type="subcellular location">
    <subcellularLocation>
        <location evidence="1">Membrane</location>
        <topology evidence="1">Multi-pass membrane protein</topology>
    </subcellularLocation>
</comment>
<dbReference type="GO" id="GO:0006633">
    <property type="term" value="P:fatty acid biosynthetic process"/>
    <property type="evidence" value="ECO:0007669"/>
    <property type="project" value="UniProtKB-KW"/>
</dbReference>
<dbReference type="Pfam" id="PF01151">
    <property type="entry name" value="ELO"/>
    <property type="match status" value="1"/>
</dbReference>
<feature type="transmembrane region" description="Helical" evidence="10">
    <location>
        <begin position="202"/>
        <end position="219"/>
    </location>
</feature>
<evidence type="ECO:0000313" key="11">
    <source>
        <dbReference type="EMBL" id="KAG5683078.1"/>
    </source>
</evidence>
<keyword evidence="3" id="KW-0808">Transferase</keyword>
<reference evidence="11" key="1">
    <citation type="submission" date="2021-03" db="EMBL/GenBank/DDBJ databases">
        <title>Chromosome level genome of the anhydrobiotic midge Polypedilum vanderplanki.</title>
        <authorList>
            <person name="Yoshida Y."/>
            <person name="Kikawada T."/>
            <person name="Gusev O."/>
        </authorList>
    </citation>
    <scope>NUCLEOTIDE SEQUENCE</scope>
    <source>
        <strain evidence="11">NIAS01</strain>
        <tissue evidence="11">Whole body or cell culture</tissue>
    </source>
</reference>
<dbReference type="GO" id="GO:0016020">
    <property type="term" value="C:membrane"/>
    <property type="evidence" value="ECO:0007669"/>
    <property type="project" value="UniProtKB-SubCell"/>
</dbReference>
<keyword evidence="12" id="KW-1185">Reference proteome</keyword>
<evidence type="ECO:0000256" key="7">
    <source>
        <dbReference type="ARBA" id="ARBA00023098"/>
    </source>
</evidence>
<evidence type="ECO:0000256" key="1">
    <source>
        <dbReference type="ARBA" id="ARBA00004141"/>
    </source>
</evidence>
<keyword evidence="4 10" id="KW-0812">Transmembrane</keyword>
<dbReference type="InterPro" id="IPR002076">
    <property type="entry name" value="ELO_fam"/>
</dbReference>
<keyword evidence="9" id="KW-0275">Fatty acid biosynthesis</keyword>
<comment type="caution">
    <text evidence="11">The sequence shown here is derived from an EMBL/GenBank/DDBJ whole genome shotgun (WGS) entry which is preliminary data.</text>
</comment>
<accession>A0A9J6CN89</accession>
<dbReference type="GO" id="GO:0009922">
    <property type="term" value="F:fatty acid elongase activity"/>
    <property type="evidence" value="ECO:0007669"/>
    <property type="project" value="InterPro"/>
</dbReference>
<protein>
    <recommendedName>
        <fullName evidence="13">Very-long-chain 3-oxoacyl-CoA synthase</fullName>
    </recommendedName>
</protein>
<dbReference type="EMBL" id="JADBJN010000001">
    <property type="protein sequence ID" value="KAG5683078.1"/>
    <property type="molecule type" value="Genomic_DNA"/>
</dbReference>
<organism evidence="11 12">
    <name type="scientific">Polypedilum vanderplanki</name>
    <name type="common">Sleeping chironomid midge</name>
    <dbReference type="NCBI Taxonomy" id="319348"/>
    <lineage>
        <taxon>Eukaryota</taxon>
        <taxon>Metazoa</taxon>
        <taxon>Ecdysozoa</taxon>
        <taxon>Arthropoda</taxon>
        <taxon>Hexapoda</taxon>
        <taxon>Insecta</taxon>
        <taxon>Pterygota</taxon>
        <taxon>Neoptera</taxon>
        <taxon>Endopterygota</taxon>
        <taxon>Diptera</taxon>
        <taxon>Nematocera</taxon>
        <taxon>Chironomoidea</taxon>
        <taxon>Chironomidae</taxon>
        <taxon>Chironominae</taxon>
        <taxon>Polypedilum</taxon>
        <taxon>Polypedilum</taxon>
    </lineage>
</organism>
<evidence type="ECO:0008006" key="13">
    <source>
        <dbReference type="Google" id="ProtNLM"/>
    </source>
</evidence>
<sequence length="285" mass="33867">MISEFYKSLEDIWYDYGDPRAQDFLFTRTPYPILITIGIYIFICEVVLPTFFKGKKYPNARYVLVLTYVMQLFSCIVANGYGLYMAYKLKYNLRCEPVTPSFEGYHYKLAVLTYYWVCFKIFEMVESFLVYLLYGVVPTFINIHHILLPLCLTIGSHFYMGGSPLFLGMFYNFDHAFNYTFIALRMYSDDYRRKSDTWFKKYQFLSAMISMFLGLAFFIQLEKRDDCDHTIIKYIAIAIYVTFIILTIYYRANNCKKKKPTTVLVHNTKDQYEKAPKEDIMFDPT</sequence>
<evidence type="ECO:0000256" key="2">
    <source>
        <dbReference type="ARBA" id="ARBA00022516"/>
    </source>
</evidence>
<feature type="transmembrane region" description="Helical" evidence="10">
    <location>
        <begin position="31"/>
        <end position="51"/>
    </location>
</feature>
<feature type="transmembrane region" description="Helical" evidence="10">
    <location>
        <begin position="63"/>
        <end position="84"/>
    </location>
</feature>
<feature type="transmembrane region" description="Helical" evidence="10">
    <location>
        <begin position="159"/>
        <end position="181"/>
    </location>
</feature>
<gene>
    <name evidence="11" type="ORF">PVAND_012383</name>
</gene>
<evidence type="ECO:0000313" key="12">
    <source>
        <dbReference type="Proteomes" id="UP001107558"/>
    </source>
</evidence>
<evidence type="ECO:0000256" key="10">
    <source>
        <dbReference type="SAM" id="Phobius"/>
    </source>
</evidence>
<evidence type="ECO:0000256" key="5">
    <source>
        <dbReference type="ARBA" id="ARBA00022832"/>
    </source>
</evidence>
<evidence type="ECO:0000256" key="6">
    <source>
        <dbReference type="ARBA" id="ARBA00022989"/>
    </source>
</evidence>
<evidence type="ECO:0000256" key="3">
    <source>
        <dbReference type="ARBA" id="ARBA00022679"/>
    </source>
</evidence>
<dbReference type="AlphaFoldDB" id="A0A9J6CN89"/>
<evidence type="ECO:0000256" key="4">
    <source>
        <dbReference type="ARBA" id="ARBA00022692"/>
    </source>
</evidence>
<keyword evidence="5" id="KW-0276">Fatty acid metabolism</keyword>
<feature type="transmembrane region" description="Helical" evidence="10">
    <location>
        <begin position="231"/>
        <end position="250"/>
    </location>
</feature>
<keyword evidence="8 10" id="KW-0472">Membrane</keyword>
<keyword evidence="6 10" id="KW-1133">Transmembrane helix</keyword>
<proteinExistence type="predicted"/>
<dbReference type="OrthoDB" id="434092at2759"/>
<evidence type="ECO:0000256" key="8">
    <source>
        <dbReference type="ARBA" id="ARBA00023136"/>
    </source>
</evidence>
<name>A0A9J6CN89_POLVA</name>
<feature type="transmembrane region" description="Helical" evidence="10">
    <location>
        <begin position="129"/>
        <end position="147"/>
    </location>
</feature>
<keyword evidence="2" id="KW-0444">Lipid biosynthesis</keyword>